<comment type="caution">
    <text evidence="1">The sequence shown here is derived from an EMBL/GenBank/DDBJ whole genome shotgun (WGS) entry which is preliminary data.</text>
</comment>
<evidence type="ECO:0008006" key="3">
    <source>
        <dbReference type="Google" id="ProtNLM"/>
    </source>
</evidence>
<name>A0ABS6XWW2_9FLAO</name>
<accession>A0ABS6XWW2</accession>
<reference evidence="1 2" key="1">
    <citation type="submission" date="2021-07" db="EMBL/GenBank/DDBJ databases">
        <title>Flavobacterium sp. nov. isolated from sediment on the Taihu Lake.</title>
        <authorList>
            <person name="Qu J.-H."/>
        </authorList>
    </citation>
    <scope>NUCLEOTIDE SEQUENCE [LARGE SCALE GENOMIC DNA]</scope>
    <source>
        <strain evidence="1 2">NAS39</strain>
    </source>
</reference>
<organism evidence="1 2">
    <name type="scientific">Flavobacterium taihuense</name>
    <dbReference type="NCBI Taxonomy" id="2857508"/>
    <lineage>
        <taxon>Bacteria</taxon>
        <taxon>Pseudomonadati</taxon>
        <taxon>Bacteroidota</taxon>
        <taxon>Flavobacteriia</taxon>
        <taxon>Flavobacteriales</taxon>
        <taxon>Flavobacteriaceae</taxon>
        <taxon>Flavobacterium</taxon>
    </lineage>
</organism>
<gene>
    <name evidence="1" type="ORF">KZH69_11240</name>
</gene>
<keyword evidence="2" id="KW-1185">Reference proteome</keyword>
<dbReference type="Proteomes" id="UP000812031">
    <property type="component" value="Unassembled WGS sequence"/>
</dbReference>
<evidence type="ECO:0000313" key="1">
    <source>
        <dbReference type="EMBL" id="MBW4361059.1"/>
    </source>
</evidence>
<protein>
    <recommendedName>
        <fullName evidence="3">XRE family transcriptional regulator</fullName>
    </recommendedName>
</protein>
<sequence length="89" mass="10700">MKLENPMPKIKFGIDYFIQEQLNMQNWTNDLLLEELDLSKEEFDKVLESKEPITEEFANKLSMLFSTSAKYWINIDRNYKKWLTISANF</sequence>
<dbReference type="EMBL" id="JAHWYN010000008">
    <property type="protein sequence ID" value="MBW4361059.1"/>
    <property type="molecule type" value="Genomic_DNA"/>
</dbReference>
<proteinExistence type="predicted"/>
<dbReference type="RefSeq" id="WP_219317537.1">
    <property type="nucleotide sequence ID" value="NZ_JAHWYN010000008.1"/>
</dbReference>
<evidence type="ECO:0000313" key="2">
    <source>
        <dbReference type="Proteomes" id="UP000812031"/>
    </source>
</evidence>